<dbReference type="Gene3D" id="2.60.120.1130">
    <property type="match status" value="1"/>
</dbReference>
<dbReference type="Gene3D" id="3.10.620.30">
    <property type="match status" value="1"/>
</dbReference>
<organism evidence="5 6">
    <name type="scientific">Pelagicoccus enzymogenes</name>
    <dbReference type="NCBI Taxonomy" id="2773457"/>
    <lineage>
        <taxon>Bacteria</taxon>
        <taxon>Pseudomonadati</taxon>
        <taxon>Verrucomicrobiota</taxon>
        <taxon>Opitutia</taxon>
        <taxon>Puniceicoccales</taxon>
        <taxon>Pelagicoccaceae</taxon>
        <taxon>Pelagicoccus</taxon>
    </lineage>
</organism>
<feature type="region of interest" description="Disordered" evidence="1">
    <location>
        <begin position="240"/>
        <end position="259"/>
    </location>
</feature>
<reference evidence="5" key="1">
    <citation type="submission" date="2020-09" db="EMBL/GenBank/DDBJ databases">
        <title>Pelagicoccus enzymogenes sp. nov. with an EPS production, isolated from marine sediment.</title>
        <authorList>
            <person name="Feng X."/>
        </authorList>
    </citation>
    <scope>NUCLEOTIDE SEQUENCE</scope>
    <source>
        <strain evidence="5">NFK12</strain>
    </source>
</reference>
<dbReference type="InterPro" id="IPR041656">
    <property type="entry name" value="TPR_5"/>
</dbReference>
<feature type="domain" description="Tetratrico peptide repeat group 5" evidence="3">
    <location>
        <begin position="1023"/>
        <end position="1095"/>
    </location>
</feature>
<comment type="caution">
    <text evidence="5">The sequence shown here is derived from an EMBL/GenBank/DDBJ whole genome shotgun (WGS) entry which is preliminary data.</text>
</comment>
<dbReference type="EMBL" id="JACYFG010000007">
    <property type="protein sequence ID" value="MBD5779396.1"/>
    <property type="molecule type" value="Genomic_DNA"/>
</dbReference>
<dbReference type="SUPFAM" id="SSF48452">
    <property type="entry name" value="TPR-like"/>
    <property type="match status" value="2"/>
</dbReference>
<evidence type="ECO:0000259" key="4">
    <source>
        <dbReference type="Pfam" id="PF12969"/>
    </source>
</evidence>
<dbReference type="InterPro" id="IPR024618">
    <property type="entry name" value="DUF3857"/>
</dbReference>
<dbReference type="InterPro" id="IPR038765">
    <property type="entry name" value="Papain-like_cys_pep_sf"/>
</dbReference>
<feature type="chain" id="PRO_5037840085" evidence="2">
    <location>
        <begin position="21"/>
        <end position="2003"/>
    </location>
</feature>
<feature type="signal peptide" evidence="2">
    <location>
        <begin position="1"/>
        <end position="20"/>
    </location>
</feature>
<name>A0A927F7Y8_9BACT</name>
<proteinExistence type="predicted"/>
<dbReference type="InterPro" id="IPR011990">
    <property type="entry name" value="TPR-like_helical_dom_sf"/>
</dbReference>
<keyword evidence="2" id="KW-0732">Signal</keyword>
<evidence type="ECO:0000313" key="5">
    <source>
        <dbReference type="EMBL" id="MBD5779396.1"/>
    </source>
</evidence>
<evidence type="ECO:0000259" key="3">
    <source>
        <dbReference type="Pfam" id="PF12688"/>
    </source>
</evidence>
<evidence type="ECO:0000256" key="2">
    <source>
        <dbReference type="SAM" id="SignalP"/>
    </source>
</evidence>
<accession>A0A927F7Y8</accession>
<dbReference type="Pfam" id="PF12688">
    <property type="entry name" value="TPR_5"/>
    <property type="match status" value="1"/>
</dbReference>
<protein>
    <submittedName>
        <fullName evidence="5">Tetratricopeptide repeat protein</fullName>
    </submittedName>
</protein>
<dbReference type="Gene3D" id="1.25.40.10">
    <property type="entry name" value="Tetratricopeptide repeat domain"/>
    <property type="match status" value="1"/>
</dbReference>
<dbReference type="Proteomes" id="UP000622317">
    <property type="component" value="Unassembled WGS sequence"/>
</dbReference>
<evidence type="ECO:0000256" key="1">
    <source>
        <dbReference type="SAM" id="MobiDB-lite"/>
    </source>
</evidence>
<gene>
    <name evidence="5" type="ORF">IEN85_07805</name>
</gene>
<dbReference type="Pfam" id="PF12969">
    <property type="entry name" value="DUF3857"/>
    <property type="match status" value="1"/>
</dbReference>
<evidence type="ECO:0000313" key="6">
    <source>
        <dbReference type="Proteomes" id="UP000622317"/>
    </source>
</evidence>
<keyword evidence="6" id="KW-1185">Reference proteome</keyword>
<dbReference type="Gene3D" id="2.60.40.3140">
    <property type="match status" value="1"/>
</dbReference>
<feature type="domain" description="DUF3857" evidence="4">
    <location>
        <begin position="77"/>
        <end position="238"/>
    </location>
</feature>
<sequence length="2003" mass="227760">MRFSLFVSLFLSLPFSLLQSQETAPHFEPLPFYEAIKDRLTPLSEVKEGIDYFKNSGKPGIVLLNERIEYVAEDKERYRVDHSIYYVLEQSGVDPIGKDTFRFRKEQESIHLVLAHAIQKDGKITPVAQNAVFVQSPQEEADSNLYTDYDELVVIFPDIDVGSITEHIVITKEFEPIVENQLVNSFYFQFNWPIYLTRYELDVPDSFAERFQRAQVGTSVPAPSITSANGRTRLRYEDRKREGRDWEMRREPSPDTGPVERVTTFSSWDEVGNWIRTLVNERNTLSDELKSEIDSWTQGLTERNAIIQAILDPIANEVRYTGLEFGLAGYQPYDCNEVWKQKYGDCKDKANLLAAALQYKGIDANIVLIDTDSLGKFDRSFPSPFHFNHAITVVHGADGAPLFLDATVENLKVGDLPGNDANRDVLIIMPDRTEIGRTPLVSSGQVHFAFELNLSSDLSLSGWLHMYVDGYYGSWYETEFKEKSEEGLRWNMHERIDGCFPGAEMADVTFNPNYDANTPIASSYFTLKNETSADANNYTFALPDLTWFLPSAGDSSEGRSTEFSIDKSESTVSISIKLPGSIRPQVLPKDLNISTPDYQYTGQWWQEENRLNAKVSIVHKTDRITPKNFSQFHKSIGSVNRWWKTPATFATIEAFQAAENQVQDPFPKLSSAVAQLALVDDIYSAKEPEKRRKALEQVIVWFPDERSELYEAKMELVRLDIDKVAPQQLAKRIEYLVNEYKEDITHEYHSWGEYLLAQELEKFGKEKEALKIFIRHAEDETLSAYRRGWSSYNAAWILQDSKSKDLIRILKLGMLKESGALNDLAHLLVVHHLDANDQRNLQADLNEIEKSHPQKFQEIVEYVSDEIEDNHDIKDAKSLKTWRSVIEPICDRYPELSDCLAAADRMESTLLLESKLVDSGKRIQQLLKKLKPAWYSKHQPSRNTSQSELDQMIRATEEAEAWEKQAALCLAYYTRHPEQIELASKYFYWAIWNLNNHVRSPQLESALFEILLDLPPANSHLVNANINFAKSLRSDGDYEKAVQILQHLVSFPSLEQGSRSIAHIRYAEALEEMGRAEEAIAEYLKGGKMHFSNYRVYEGLLRCFFLAQINGDATAATQALQYLAEGDSQKIEDSGVLQQVRNVLAMNQDTAFRDEYWRRGRELIAAVYQTMDNLGIELKNLPDHLPLIRDYDAFTQSVVDANQQSDLDAYHSNLIVAALSAATNQADLKLALSLISQNLQNDVVTLQLFSALADLAQFAAYEGSYLQADELKRLTVHAYLANEDLKQLREWSMRVFRDGKSSPETIDFAILMLAGHVASKGVTEDECFTLLKQRLDSSEVPNLRPQAVNLIAALQTEAGEFREAKQFITRELQNPLVAANESIVKSLNSFLDTISRQGAAQAAIGKVVTDFIESAQLTWWEHIHPLDTESLYSDGIPLHKLDDRFDDYSYVEMVKHYFLLAQSDREDSESRQEAIIEGARFWQYIHPDPQFVFEKVSELAAHPDLDPVVRNDIKIAQLYYLINLRHTGLLEKLLSDDTFLADSYREDFKHVLAFMKMPTTDLEESLAAIRFLIDGPFSDADKEQLRGAITNVVTRFGPEAITPILEELPKLTLMDGVDFDLTRLRLDALQAKRSAQKLHPIFQLLSGAAELPSKPIGSGYFASSDAIKIENLPSSLAYQVQQFGYSSDYFSHLSELLFYLNSLSGKRDNQLLAKIYQEILKLDPSIIASAIAYAIGTGIDQDNVEQRDPFLRTLRDYATQKADSSFADIHNQQLLHFSPTTQESSFLETEGASRKYQTTFDIIRAARSGNRSKALATLQTLDTEVLIDPELTFTFYSLARELGDSDLALLLAEQVEETIRKQIAWSISNLTWMPINYLPVIVSFPEQADSLLWYFDLVAEQSENELILAHNDTARALARSDWQGVLDAVERADAIVPTFWDLDLAQGIANFELGRFKPARDAFETYLHYRPNSPVSATAKRYLDKIDTKIAAASNRESQQPIR</sequence>
<feature type="compositionally biased region" description="Basic and acidic residues" evidence="1">
    <location>
        <begin position="240"/>
        <end position="253"/>
    </location>
</feature>
<dbReference type="RefSeq" id="WP_191616522.1">
    <property type="nucleotide sequence ID" value="NZ_JACYFG010000007.1"/>
</dbReference>
<dbReference type="SUPFAM" id="SSF54001">
    <property type="entry name" value="Cysteine proteinases"/>
    <property type="match status" value="1"/>
</dbReference>